<evidence type="ECO:0000256" key="4">
    <source>
        <dbReference type="ARBA" id="ARBA00022448"/>
    </source>
</evidence>
<keyword evidence="9 10" id="KW-0472">Membrane</keyword>
<dbReference type="InterPro" id="IPR000515">
    <property type="entry name" value="MetI-like"/>
</dbReference>
<keyword evidence="13" id="KW-1185">Reference proteome</keyword>
<feature type="transmembrane region" description="Helical" evidence="10">
    <location>
        <begin position="12"/>
        <end position="30"/>
    </location>
</feature>
<dbReference type="GO" id="GO:0043190">
    <property type="term" value="C:ATP-binding cassette (ABC) transporter complex"/>
    <property type="evidence" value="ECO:0007669"/>
    <property type="project" value="InterPro"/>
</dbReference>
<organism evidence="12 13">
    <name type="scientific">Fuscibacter oryzae</name>
    <dbReference type="NCBI Taxonomy" id="2803939"/>
    <lineage>
        <taxon>Bacteria</taxon>
        <taxon>Pseudomonadati</taxon>
        <taxon>Pseudomonadota</taxon>
        <taxon>Alphaproteobacteria</taxon>
        <taxon>Rhodobacterales</taxon>
        <taxon>Paracoccaceae</taxon>
        <taxon>Fuscibacter</taxon>
    </lineage>
</organism>
<evidence type="ECO:0000256" key="6">
    <source>
        <dbReference type="ARBA" id="ARBA00022692"/>
    </source>
</evidence>
<evidence type="ECO:0000256" key="10">
    <source>
        <dbReference type="RuleBase" id="RU363032"/>
    </source>
</evidence>
<evidence type="ECO:0000256" key="9">
    <source>
        <dbReference type="ARBA" id="ARBA00023136"/>
    </source>
</evidence>
<dbReference type="PROSITE" id="PS50928">
    <property type="entry name" value="ABC_TM1"/>
    <property type="match status" value="1"/>
</dbReference>
<evidence type="ECO:0000313" key="12">
    <source>
        <dbReference type="EMBL" id="MBL4926606.1"/>
    </source>
</evidence>
<feature type="domain" description="ABC transmembrane type-1" evidence="11">
    <location>
        <begin position="46"/>
        <end position="252"/>
    </location>
</feature>
<dbReference type="InterPro" id="IPR035906">
    <property type="entry name" value="MetI-like_sf"/>
</dbReference>
<keyword evidence="4 10" id="KW-0813">Transport</keyword>
<dbReference type="Proteomes" id="UP000619033">
    <property type="component" value="Unassembled WGS sequence"/>
</dbReference>
<dbReference type="CDD" id="cd06261">
    <property type="entry name" value="TM_PBP2"/>
    <property type="match status" value="1"/>
</dbReference>
<reference evidence="12" key="1">
    <citation type="submission" date="2021-01" db="EMBL/GenBank/DDBJ databases">
        <title>Genome seq and assembly of Tabrizicola sp. KVB23.</title>
        <authorList>
            <person name="Chhetri G."/>
        </authorList>
    </citation>
    <scope>NUCLEOTIDE SEQUENCE</scope>
    <source>
        <strain evidence="12">KVB23</strain>
    </source>
</reference>
<keyword evidence="8 10" id="KW-1133">Transmembrane helix</keyword>
<dbReference type="GO" id="GO:0022857">
    <property type="term" value="F:transmembrane transporter activity"/>
    <property type="evidence" value="ECO:0007669"/>
    <property type="project" value="InterPro"/>
</dbReference>
<dbReference type="SUPFAM" id="SSF161098">
    <property type="entry name" value="MetI-like"/>
    <property type="match status" value="1"/>
</dbReference>
<dbReference type="PANTHER" id="PTHR30614:SF20">
    <property type="entry name" value="GLUTAMINE TRANSPORT SYSTEM PERMEASE PROTEIN GLNP"/>
    <property type="match status" value="1"/>
</dbReference>
<dbReference type="InterPro" id="IPR043429">
    <property type="entry name" value="ArtM/GltK/GlnP/TcyL/YhdX-like"/>
</dbReference>
<comment type="similarity">
    <text evidence="3">Belongs to the binding-protein-dependent transport system permease family. HisMQ subfamily.</text>
</comment>
<dbReference type="AlphaFoldDB" id="A0A8J7MMR0"/>
<accession>A0A8J7MMR0</accession>
<comment type="subcellular location">
    <subcellularLocation>
        <location evidence="2">Cell inner membrane</location>
        <topology evidence="2">Multi-pass membrane protein</topology>
    </subcellularLocation>
    <subcellularLocation>
        <location evidence="10">Cell membrane</location>
        <topology evidence="10">Multi-pass membrane protein</topology>
    </subcellularLocation>
</comment>
<evidence type="ECO:0000313" key="13">
    <source>
        <dbReference type="Proteomes" id="UP000619033"/>
    </source>
</evidence>
<dbReference type="GO" id="GO:0006865">
    <property type="term" value="P:amino acid transport"/>
    <property type="evidence" value="ECO:0007669"/>
    <property type="project" value="UniProtKB-KW"/>
</dbReference>
<evidence type="ECO:0000256" key="1">
    <source>
        <dbReference type="ARBA" id="ARBA00003159"/>
    </source>
</evidence>
<evidence type="ECO:0000259" key="11">
    <source>
        <dbReference type="PROSITE" id="PS50928"/>
    </source>
</evidence>
<feature type="transmembrane region" description="Helical" evidence="10">
    <location>
        <begin position="50"/>
        <end position="72"/>
    </location>
</feature>
<proteinExistence type="inferred from homology"/>
<dbReference type="InterPro" id="IPR010065">
    <property type="entry name" value="AA_ABC_transptr_permease_3TM"/>
</dbReference>
<dbReference type="Gene3D" id="1.10.3720.10">
    <property type="entry name" value="MetI-like"/>
    <property type="match status" value="1"/>
</dbReference>
<evidence type="ECO:0000256" key="8">
    <source>
        <dbReference type="ARBA" id="ARBA00022989"/>
    </source>
</evidence>
<feature type="transmembrane region" description="Helical" evidence="10">
    <location>
        <begin position="132"/>
        <end position="152"/>
    </location>
</feature>
<dbReference type="PANTHER" id="PTHR30614">
    <property type="entry name" value="MEMBRANE COMPONENT OF AMINO ACID ABC TRANSPORTER"/>
    <property type="match status" value="1"/>
</dbReference>
<sequence>MIPQPKPDSDFPWWLVILVVIGAVLFWQVLASDIYAAALGTLAKGIGVTVGVALVAYLGACLIGLGLAVMGLSRHKVLRQAARLYIEVMRGIPILVLLLYVAFVLSPGLVWLVNKALSPLGFAEWRARDFPLIARAVIALMLAYSSFLAEIFRAGLQAVDKGQIEAAQALGLNGWQRFRHIVFPQAFRMILPPLGNDFVAMVKDSSLVSVLGVADITQLAKVTAAGNFRYFETYNVAALLYLTMTIGLSLALRRLEDRLRARSGRSGA</sequence>
<keyword evidence="5" id="KW-1003">Cell membrane</keyword>
<dbReference type="NCBIfam" id="TIGR01726">
    <property type="entry name" value="HEQRo_perm_3TM"/>
    <property type="match status" value="1"/>
</dbReference>
<protein>
    <submittedName>
        <fullName evidence="12">Amino acid ABC transporter permease</fullName>
    </submittedName>
</protein>
<evidence type="ECO:0000256" key="3">
    <source>
        <dbReference type="ARBA" id="ARBA00010072"/>
    </source>
</evidence>
<feature type="transmembrane region" description="Helical" evidence="10">
    <location>
        <begin position="234"/>
        <end position="252"/>
    </location>
</feature>
<evidence type="ECO:0000256" key="7">
    <source>
        <dbReference type="ARBA" id="ARBA00022970"/>
    </source>
</evidence>
<comment type="function">
    <text evidence="1">Part of the binding-protein-dependent transport system for glutamine; probably responsible for the translocation of the substrate across the membrane.</text>
</comment>
<dbReference type="RefSeq" id="WP_202657309.1">
    <property type="nucleotide sequence ID" value="NZ_JAESVP010000001.1"/>
</dbReference>
<dbReference type="Pfam" id="PF00528">
    <property type="entry name" value="BPD_transp_1"/>
    <property type="match status" value="1"/>
</dbReference>
<evidence type="ECO:0000256" key="5">
    <source>
        <dbReference type="ARBA" id="ARBA00022475"/>
    </source>
</evidence>
<gene>
    <name evidence="12" type="ORF">JI744_00680</name>
</gene>
<feature type="transmembrane region" description="Helical" evidence="10">
    <location>
        <begin position="92"/>
        <end position="112"/>
    </location>
</feature>
<keyword evidence="6 10" id="KW-0812">Transmembrane</keyword>
<dbReference type="EMBL" id="JAESVP010000001">
    <property type="protein sequence ID" value="MBL4926606.1"/>
    <property type="molecule type" value="Genomic_DNA"/>
</dbReference>
<comment type="caution">
    <text evidence="12">The sequence shown here is derived from an EMBL/GenBank/DDBJ whole genome shotgun (WGS) entry which is preliminary data.</text>
</comment>
<evidence type="ECO:0000256" key="2">
    <source>
        <dbReference type="ARBA" id="ARBA00004429"/>
    </source>
</evidence>
<keyword evidence="7" id="KW-0029">Amino-acid transport</keyword>
<name>A0A8J7MMR0_9RHOB</name>